<keyword evidence="5 10" id="KW-0159">Chromosome partition</keyword>
<comment type="caution">
    <text evidence="14">The sequence shown here is derived from an EMBL/GenBank/DDBJ whole genome shotgun (WGS) entry which is preliminary data.</text>
</comment>
<evidence type="ECO:0000256" key="11">
    <source>
        <dbReference type="NCBIfam" id="TIGR02224"/>
    </source>
</evidence>
<dbReference type="GO" id="GO:0007059">
    <property type="term" value="P:chromosome segregation"/>
    <property type="evidence" value="ECO:0007669"/>
    <property type="project" value="UniProtKB-UniRule"/>
</dbReference>
<evidence type="ECO:0000256" key="4">
    <source>
        <dbReference type="ARBA" id="ARBA00022618"/>
    </source>
</evidence>
<dbReference type="GO" id="GO:0003677">
    <property type="term" value="F:DNA binding"/>
    <property type="evidence" value="ECO:0007669"/>
    <property type="project" value="UniProtKB-UniRule"/>
</dbReference>
<comment type="function">
    <text evidence="10">Site-specific tyrosine recombinase, which acts by catalyzing the cutting and rejoining of the recombining DNA molecules. The XerC-XerD complex is essential to convert dimers of the bacterial chromosome into monomers to permit their segregation at cell division. It also contributes to the segregational stability of plasmids.</text>
</comment>
<comment type="subunit">
    <text evidence="10">Forms a cyclic heterotetrameric complex composed of two molecules of XerC and two molecules of XerD.</text>
</comment>
<reference evidence="14 15" key="1">
    <citation type="journal article" date="2003" name="Int. J. Syst. Evol. Microbiol.">
        <title>Halobacillus salinus sp. nov., isolated from a salt lake on the coast of the East Sea in Korea.</title>
        <authorList>
            <person name="Yoon J.H."/>
            <person name="Kang K.H."/>
            <person name="Park Y.H."/>
        </authorList>
    </citation>
    <scope>NUCLEOTIDE SEQUENCE [LARGE SCALE GENOMIC DNA]</scope>
    <source>
        <strain evidence="14 15">HSL-3</strain>
    </source>
</reference>
<evidence type="ECO:0000313" key="15">
    <source>
        <dbReference type="Proteomes" id="UP000297982"/>
    </source>
</evidence>
<feature type="active site" evidence="10">
    <location>
        <position position="167"/>
    </location>
</feature>
<dbReference type="Gene3D" id="1.10.443.10">
    <property type="entry name" value="Intergrase catalytic core"/>
    <property type="match status" value="1"/>
</dbReference>
<keyword evidence="9 10" id="KW-0131">Cell cycle</keyword>
<dbReference type="InterPro" id="IPR011931">
    <property type="entry name" value="Recomb_XerC"/>
</dbReference>
<evidence type="ECO:0000256" key="10">
    <source>
        <dbReference type="HAMAP-Rule" id="MF_01808"/>
    </source>
</evidence>
<dbReference type="InterPro" id="IPR023009">
    <property type="entry name" value="Tyrosine_recombinase_XerC/XerD"/>
</dbReference>
<dbReference type="NCBIfam" id="NF001399">
    <property type="entry name" value="PRK00283.1"/>
    <property type="match status" value="1"/>
</dbReference>
<dbReference type="InterPro" id="IPR050090">
    <property type="entry name" value="Tyrosine_recombinase_XerCD"/>
</dbReference>
<dbReference type="InterPro" id="IPR010998">
    <property type="entry name" value="Integrase_recombinase_N"/>
</dbReference>
<keyword evidence="3 10" id="KW-0963">Cytoplasm</keyword>
<evidence type="ECO:0000259" key="13">
    <source>
        <dbReference type="PROSITE" id="PS51900"/>
    </source>
</evidence>
<evidence type="ECO:0000256" key="5">
    <source>
        <dbReference type="ARBA" id="ARBA00022829"/>
    </source>
</evidence>
<dbReference type="InterPro" id="IPR013762">
    <property type="entry name" value="Integrase-like_cat_sf"/>
</dbReference>
<dbReference type="InterPro" id="IPR002104">
    <property type="entry name" value="Integrase_catalytic"/>
</dbReference>
<dbReference type="Pfam" id="PF02899">
    <property type="entry name" value="Phage_int_SAM_1"/>
    <property type="match status" value="1"/>
</dbReference>
<feature type="active site" evidence="10">
    <location>
        <position position="143"/>
    </location>
</feature>
<protein>
    <recommendedName>
        <fullName evidence="10 11">Tyrosine recombinase XerC</fullName>
    </recommendedName>
</protein>
<dbReference type="PANTHER" id="PTHR30349">
    <property type="entry name" value="PHAGE INTEGRASE-RELATED"/>
    <property type="match status" value="1"/>
</dbReference>
<organism evidence="14 15">
    <name type="scientific">Halobacillus salinus</name>
    <dbReference type="NCBI Taxonomy" id="192814"/>
    <lineage>
        <taxon>Bacteria</taxon>
        <taxon>Bacillati</taxon>
        <taxon>Bacillota</taxon>
        <taxon>Bacilli</taxon>
        <taxon>Bacillales</taxon>
        <taxon>Bacillaceae</taxon>
        <taxon>Halobacillus</taxon>
    </lineage>
</organism>
<dbReference type="GO" id="GO:0009037">
    <property type="term" value="F:tyrosine-based site-specific recombinase activity"/>
    <property type="evidence" value="ECO:0007669"/>
    <property type="project" value="UniProtKB-UniRule"/>
</dbReference>
<evidence type="ECO:0000256" key="8">
    <source>
        <dbReference type="ARBA" id="ARBA00023172"/>
    </source>
</evidence>
<dbReference type="GO" id="GO:0005737">
    <property type="term" value="C:cytoplasm"/>
    <property type="evidence" value="ECO:0007669"/>
    <property type="project" value="UniProtKB-SubCell"/>
</dbReference>
<dbReference type="InterPro" id="IPR011010">
    <property type="entry name" value="DNA_brk_join_enz"/>
</dbReference>
<keyword evidence="15" id="KW-1185">Reference proteome</keyword>
<name>A0A4Z0H4L2_9BACI</name>
<dbReference type="RefSeq" id="WP_079480202.1">
    <property type="nucleotide sequence ID" value="NZ_FVYZ01000004.1"/>
</dbReference>
<evidence type="ECO:0000313" key="14">
    <source>
        <dbReference type="EMBL" id="TGB04817.1"/>
    </source>
</evidence>
<dbReference type="EMBL" id="SRJC01000001">
    <property type="protein sequence ID" value="TGB04817.1"/>
    <property type="molecule type" value="Genomic_DNA"/>
</dbReference>
<keyword evidence="4 10" id="KW-0132">Cell division</keyword>
<evidence type="ECO:0000259" key="12">
    <source>
        <dbReference type="PROSITE" id="PS51898"/>
    </source>
</evidence>
<feature type="domain" description="Tyr recombinase" evidence="12">
    <location>
        <begin position="103"/>
        <end position="288"/>
    </location>
</feature>
<dbReference type="STRING" id="192814.GCA_900166575_01844"/>
<sequence>MYKSSFLEYLQIEKNASPLTVEHYAHDIDEFFVFLQTEQLSIEQCEYSDIRIFLSGLYDRGLSRRSVSRKVSSIRSLYRFLEREEKVKQNPFSFVSLPKAAHPIPEFFYEEELQELFTVSDLEDPLGQRNQAILELLYGTGIRVSECTNVELRDLDFSLSTLLVHGKGNKERYVPFGAFASQALKHYIEDGRGKLLQKGKGNTDRLLLNAKGGPLTARGIRLILNKLVDKTAITADISPHKLRHSFATHLLNAGADLRSVQELLGHSQLSSTQIYTHVSKDRLRNVYMDSHPRANK</sequence>
<proteinExistence type="inferred from homology"/>
<dbReference type="Proteomes" id="UP000297982">
    <property type="component" value="Unassembled WGS sequence"/>
</dbReference>
<dbReference type="GO" id="GO:0051301">
    <property type="term" value="P:cell division"/>
    <property type="evidence" value="ECO:0007669"/>
    <property type="project" value="UniProtKB-UniRule"/>
</dbReference>
<evidence type="ECO:0000256" key="6">
    <source>
        <dbReference type="ARBA" id="ARBA00022908"/>
    </source>
</evidence>
<evidence type="ECO:0000256" key="3">
    <source>
        <dbReference type="ARBA" id="ARBA00022490"/>
    </source>
</evidence>
<keyword evidence="7 10" id="KW-0238">DNA-binding</keyword>
<dbReference type="NCBIfam" id="TIGR02224">
    <property type="entry name" value="recomb_XerC"/>
    <property type="match status" value="1"/>
</dbReference>
<dbReference type="CDD" id="cd00798">
    <property type="entry name" value="INT_XerDC_C"/>
    <property type="match status" value="1"/>
</dbReference>
<dbReference type="InterPro" id="IPR044068">
    <property type="entry name" value="CB"/>
</dbReference>
<dbReference type="SUPFAM" id="SSF56349">
    <property type="entry name" value="DNA breaking-rejoining enzymes"/>
    <property type="match status" value="1"/>
</dbReference>
<dbReference type="PROSITE" id="PS51898">
    <property type="entry name" value="TYR_RECOMBINASE"/>
    <property type="match status" value="1"/>
</dbReference>
<dbReference type="PROSITE" id="PS51900">
    <property type="entry name" value="CB"/>
    <property type="match status" value="1"/>
</dbReference>
<feature type="active site" evidence="10">
    <location>
        <position position="266"/>
    </location>
</feature>
<gene>
    <name evidence="10 14" type="primary">xerC</name>
    <name evidence="14" type="ORF">E4663_07440</name>
</gene>
<evidence type="ECO:0000256" key="7">
    <source>
        <dbReference type="ARBA" id="ARBA00023125"/>
    </source>
</evidence>
<comment type="similarity">
    <text evidence="2 10">Belongs to the 'phage' integrase family. XerC subfamily.</text>
</comment>
<feature type="active site" evidence="10">
    <location>
        <position position="240"/>
    </location>
</feature>
<feature type="active site" description="O-(3'-phospho-DNA)-tyrosine intermediate" evidence="10">
    <location>
        <position position="275"/>
    </location>
</feature>
<keyword evidence="6 10" id="KW-0229">DNA integration</keyword>
<comment type="subcellular location">
    <subcellularLocation>
        <location evidence="1 10">Cytoplasm</location>
    </subcellularLocation>
</comment>
<accession>A0A4Z0H4L2</accession>
<evidence type="ECO:0000256" key="1">
    <source>
        <dbReference type="ARBA" id="ARBA00004496"/>
    </source>
</evidence>
<dbReference type="PANTHER" id="PTHR30349:SF77">
    <property type="entry name" value="TYROSINE RECOMBINASE XERC"/>
    <property type="match status" value="1"/>
</dbReference>
<dbReference type="NCBIfam" id="NF040815">
    <property type="entry name" value="recomb_XerA_Arch"/>
    <property type="match status" value="1"/>
</dbReference>
<dbReference type="HAMAP" id="MF_01808">
    <property type="entry name" value="Recomb_XerC_XerD"/>
    <property type="match status" value="1"/>
</dbReference>
<dbReference type="InterPro" id="IPR004107">
    <property type="entry name" value="Integrase_SAM-like_N"/>
</dbReference>
<evidence type="ECO:0000256" key="2">
    <source>
        <dbReference type="ARBA" id="ARBA00006657"/>
    </source>
</evidence>
<dbReference type="Pfam" id="PF00589">
    <property type="entry name" value="Phage_integrase"/>
    <property type="match status" value="1"/>
</dbReference>
<keyword evidence="8 10" id="KW-0233">DNA recombination</keyword>
<dbReference type="Gene3D" id="1.10.150.130">
    <property type="match status" value="1"/>
</dbReference>
<feature type="active site" evidence="10">
    <location>
        <position position="243"/>
    </location>
</feature>
<dbReference type="GO" id="GO:0006313">
    <property type="term" value="P:DNA transposition"/>
    <property type="evidence" value="ECO:0007669"/>
    <property type="project" value="UniProtKB-UniRule"/>
</dbReference>
<dbReference type="AlphaFoldDB" id="A0A4Z0H4L2"/>
<dbReference type="OrthoDB" id="9801717at2"/>
<evidence type="ECO:0000256" key="9">
    <source>
        <dbReference type="ARBA" id="ARBA00023306"/>
    </source>
</evidence>
<feature type="domain" description="Core-binding (CB)" evidence="13">
    <location>
        <begin position="1"/>
        <end position="82"/>
    </location>
</feature>